<dbReference type="GO" id="GO:0044877">
    <property type="term" value="F:protein-containing complex binding"/>
    <property type="evidence" value="ECO:0007669"/>
    <property type="project" value="TreeGrafter"/>
</dbReference>
<keyword evidence="3 9" id="KW-0812">Transmembrane</keyword>
<evidence type="ECO:0000313" key="11">
    <source>
        <dbReference type="Proteomes" id="UP000887560"/>
    </source>
</evidence>
<dbReference type="AlphaFoldDB" id="A0A915NVQ8"/>
<dbReference type="InterPro" id="IPR018488">
    <property type="entry name" value="cNMP-bd_CS"/>
</dbReference>
<dbReference type="GO" id="GO:0030553">
    <property type="term" value="F:cGMP binding"/>
    <property type="evidence" value="ECO:0007669"/>
    <property type="project" value="TreeGrafter"/>
</dbReference>
<dbReference type="InterPro" id="IPR014710">
    <property type="entry name" value="RmlC-like_jellyroll"/>
</dbReference>
<dbReference type="PROSITE" id="PS00888">
    <property type="entry name" value="CNMP_BINDING_1"/>
    <property type="match status" value="1"/>
</dbReference>
<evidence type="ECO:0000256" key="3">
    <source>
        <dbReference type="ARBA" id="ARBA00022692"/>
    </source>
</evidence>
<evidence type="ECO:0000259" key="10">
    <source>
        <dbReference type="PROSITE" id="PS50042"/>
    </source>
</evidence>
<evidence type="ECO:0000256" key="5">
    <source>
        <dbReference type="ARBA" id="ARBA00023065"/>
    </source>
</evidence>
<evidence type="ECO:0000256" key="9">
    <source>
        <dbReference type="SAM" id="Phobius"/>
    </source>
</evidence>
<feature type="domain" description="Cyclic nucleotide-binding" evidence="10">
    <location>
        <begin position="292"/>
        <end position="393"/>
    </location>
</feature>
<dbReference type="Proteomes" id="UP000887560">
    <property type="component" value="Unplaced"/>
</dbReference>
<protein>
    <submittedName>
        <fullName evidence="12">Cyclic nucleotide-binding domain-containing protein</fullName>
    </submittedName>
</protein>
<dbReference type="Gene3D" id="1.10.287.70">
    <property type="match status" value="1"/>
</dbReference>
<dbReference type="SUPFAM" id="SSF81324">
    <property type="entry name" value="Voltage-gated potassium channels"/>
    <property type="match status" value="1"/>
</dbReference>
<evidence type="ECO:0000256" key="6">
    <source>
        <dbReference type="ARBA" id="ARBA00023136"/>
    </source>
</evidence>
<name>A0A915NVQ8_9BILA</name>
<keyword evidence="4 9" id="KW-1133">Transmembrane helix</keyword>
<comment type="subcellular location">
    <subcellularLocation>
        <location evidence="1">Membrane</location>
        <topology evidence="1">Multi-pass membrane protein</topology>
    </subcellularLocation>
</comment>
<dbReference type="SUPFAM" id="SSF51206">
    <property type="entry name" value="cAMP-binding domain-like"/>
    <property type="match status" value="1"/>
</dbReference>
<dbReference type="GO" id="GO:0005222">
    <property type="term" value="F:intracellularly cAMP-activated cation channel activity"/>
    <property type="evidence" value="ECO:0007669"/>
    <property type="project" value="TreeGrafter"/>
</dbReference>
<feature type="transmembrane region" description="Helical" evidence="9">
    <location>
        <begin position="72"/>
        <end position="91"/>
    </location>
</feature>
<keyword evidence="8" id="KW-0407">Ion channel</keyword>
<dbReference type="PANTHER" id="PTHR45638:SF11">
    <property type="entry name" value="CYCLIC NUCLEOTIDE-GATED CATION CHANNEL SUBUNIT A"/>
    <property type="match status" value="1"/>
</dbReference>
<organism evidence="11 12">
    <name type="scientific">Meloidogyne floridensis</name>
    <dbReference type="NCBI Taxonomy" id="298350"/>
    <lineage>
        <taxon>Eukaryota</taxon>
        <taxon>Metazoa</taxon>
        <taxon>Ecdysozoa</taxon>
        <taxon>Nematoda</taxon>
        <taxon>Chromadorea</taxon>
        <taxon>Rhabditida</taxon>
        <taxon>Tylenchina</taxon>
        <taxon>Tylenchomorpha</taxon>
        <taxon>Tylenchoidea</taxon>
        <taxon>Meloidogynidae</taxon>
        <taxon>Meloidogyninae</taxon>
        <taxon>Meloidogyne</taxon>
    </lineage>
</organism>
<dbReference type="Gene3D" id="1.10.287.630">
    <property type="entry name" value="Helix hairpin bin"/>
    <property type="match status" value="1"/>
</dbReference>
<evidence type="ECO:0000256" key="7">
    <source>
        <dbReference type="ARBA" id="ARBA00023286"/>
    </source>
</evidence>
<dbReference type="Pfam" id="PF00027">
    <property type="entry name" value="cNMP_binding"/>
    <property type="match status" value="1"/>
</dbReference>
<proteinExistence type="predicted"/>
<dbReference type="GO" id="GO:0005223">
    <property type="term" value="F:intracellularly cGMP-activated cation channel activity"/>
    <property type="evidence" value="ECO:0007669"/>
    <property type="project" value="TreeGrafter"/>
</dbReference>
<keyword evidence="6 9" id="KW-0472">Membrane</keyword>
<dbReference type="InterPro" id="IPR050866">
    <property type="entry name" value="CNG_cation_channel"/>
</dbReference>
<keyword evidence="11" id="KW-1185">Reference proteome</keyword>
<sequence length="460" mass="53156">MHVTDLKRLAKKYFHSFHFLMDILALLPFDLILLINKGISLSRFNRLAKCYRVWQFVQMTNVRTNYPNAFRILHIVVVCVVLFHWNAALYFKISLIYGIFTTDASAWEFNYLKNQDVWCVRCGQMLWAEIPEGHCSFNESGLGDPDIDRVNYLNEMVKYWENRSMLVSFSNFSKQYSLSFYWSSLTLTTSGQQPYPTAAMHNSLEIFDTIVGVSTMNIGRAEIQQLNDGIKFYMKYRNVSATMQKRVLDCINYIQRHAQIQDEGAVLGTIPPRLRGELAVHLHLENLRRIELFTECEPSLLYELVIRFTMKMFAPNDFLCRSGDLAKDMFVLKRGTLDVLSDNGEHYSRLTQGGIFGEMAILKPLGPLGKLLARRRYSLRSVGYSEVYLLSQEDALDVFSDYPATSLLLENNEIHLEDLAEKTKFNPFELSGTESVNEIFQLLKETLDTLDKELDTVYAN</sequence>
<dbReference type="InterPro" id="IPR018490">
    <property type="entry name" value="cNMP-bd_dom_sf"/>
</dbReference>
<dbReference type="PROSITE" id="PS50042">
    <property type="entry name" value="CNMP_BINDING_3"/>
    <property type="match status" value="1"/>
</dbReference>
<dbReference type="GO" id="GO:0017071">
    <property type="term" value="C:intracellular cyclic nucleotide activated cation channel complex"/>
    <property type="evidence" value="ECO:0007669"/>
    <property type="project" value="TreeGrafter"/>
</dbReference>
<dbReference type="GO" id="GO:0005886">
    <property type="term" value="C:plasma membrane"/>
    <property type="evidence" value="ECO:0007669"/>
    <property type="project" value="TreeGrafter"/>
</dbReference>
<dbReference type="PANTHER" id="PTHR45638">
    <property type="entry name" value="CYCLIC NUCLEOTIDE-GATED CATION CHANNEL SUBUNIT A"/>
    <property type="match status" value="1"/>
</dbReference>
<feature type="transmembrane region" description="Helical" evidence="9">
    <location>
        <begin position="16"/>
        <end position="36"/>
    </location>
</feature>
<keyword evidence="2" id="KW-0813">Transport</keyword>
<keyword evidence="5" id="KW-0406">Ion transport</keyword>
<dbReference type="Pfam" id="PF00520">
    <property type="entry name" value="Ion_trans"/>
    <property type="match status" value="1"/>
</dbReference>
<keyword evidence="7" id="KW-1071">Ligand-gated ion channel</keyword>
<evidence type="ECO:0000256" key="4">
    <source>
        <dbReference type="ARBA" id="ARBA00022989"/>
    </source>
</evidence>
<dbReference type="SMART" id="SM00100">
    <property type="entry name" value="cNMP"/>
    <property type="match status" value="1"/>
</dbReference>
<evidence type="ECO:0000256" key="8">
    <source>
        <dbReference type="ARBA" id="ARBA00023303"/>
    </source>
</evidence>
<dbReference type="InterPro" id="IPR000595">
    <property type="entry name" value="cNMP-bd_dom"/>
</dbReference>
<dbReference type="InterPro" id="IPR005821">
    <property type="entry name" value="Ion_trans_dom"/>
</dbReference>
<dbReference type="WBParaSite" id="scf7180000422069.g8221">
    <property type="protein sequence ID" value="scf7180000422069.g8221"/>
    <property type="gene ID" value="scf7180000422069.g8221"/>
</dbReference>
<accession>A0A915NVQ8</accession>
<evidence type="ECO:0000256" key="1">
    <source>
        <dbReference type="ARBA" id="ARBA00004141"/>
    </source>
</evidence>
<evidence type="ECO:0000313" key="12">
    <source>
        <dbReference type="WBParaSite" id="scf7180000422069.g8221"/>
    </source>
</evidence>
<dbReference type="Gene3D" id="2.60.120.10">
    <property type="entry name" value="Jelly Rolls"/>
    <property type="match status" value="1"/>
</dbReference>
<evidence type="ECO:0000256" key="2">
    <source>
        <dbReference type="ARBA" id="ARBA00022448"/>
    </source>
</evidence>
<reference evidence="12" key="1">
    <citation type="submission" date="2022-11" db="UniProtKB">
        <authorList>
            <consortium name="WormBaseParasite"/>
        </authorList>
    </citation>
    <scope>IDENTIFICATION</scope>
</reference>
<dbReference type="CDD" id="cd00038">
    <property type="entry name" value="CAP_ED"/>
    <property type="match status" value="1"/>
</dbReference>